<dbReference type="GO" id="GO:0005789">
    <property type="term" value="C:endoplasmic reticulum membrane"/>
    <property type="evidence" value="ECO:0007669"/>
    <property type="project" value="TreeGrafter"/>
</dbReference>
<keyword evidence="4 8" id="KW-0812">Transmembrane</keyword>
<dbReference type="PANTHER" id="PTHR12892:SF11">
    <property type="entry name" value="POST-GPI ATTACHMENT TO PROTEINS FACTOR 2"/>
    <property type="match status" value="1"/>
</dbReference>
<comment type="subcellular location">
    <subcellularLocation>
        <location evidence="1">Golgi apparatus membrane</location>
        <topology evidence="1">Multi-pass membrane protein</topology>
    </subcellularLocation>
</comment>
<evidence type="ECO:0000313" key="10">
    <source>
        <dbReference type="EMBL" id="VDN04739.1"/>
    </source>
</evidence>
<dbReference type="STRING" id="103827.A0A158RCE3"/>
<dbReference type="OrthoDB" id="68581at2759"/>
<evidence type="ECO:0000256" key="7">
    <source>
        <dbReference type="ARBA" id="ARBA00023136"/>
    </source>
</evidence>
<dbReference type="Pfam" id="PF10277">
    <property type="entry name" value="Frag1"/>
    <property type="match status" value="1"/>
</dbReference>
<keyword evidence="11" id="KW-1185">Reference proteome</keyword>
<feature type="domain" description="CWH43-like N-terminal" evidence="9">
    <location>
        <begin position="32"/>
        <end position="249"/>
    </location>
</feature>
<evidence type="ECO:0000256" key="4">
    <source>
        <dbReference type="ARBA" id="ARBA00022692"/>
    </source>
</evidence>
<evidence type="ECO:0000313" key="12">
    <source>
        <dbReference type="WBParaSite" id="TCLT_0000730801-mRNA-1"/>
    </source>
</evidence>
<dbReference type="WBParaSite" id="TCLT_0000730801-mRNA-1">
    <property type="protein sequence ID" value="TCLT_0000730801-mRNA-1"/>
    <property type="gene ID" value="TCLT_0000730801"/>
</dbReference>
<keyword evidence="6" id="KW-0333">Golgi apparatus</keyword>
<protein>
    <submittedName>
        <fullName evidence="12">Post-GPI attachment to proteins factor 2</fullName>
    </submittedName>
</protein>
<keyword evidence="5 8" id="KW-1133">Transmembrane helix</keyword>
<accession>A0A158RCE3</accession>
<evidence type="ECO:0000256" key="1">
    <source>
        <dbReference type="ARBA" id="ARBA00004653"/>
    </source>
</evidence>
<feature type="transmembrane region" description="Helical" evidence="8">
    <location>
        <begin position="85"/>
        <end position="108"/>
    </location>
</feature>
<sequence length="255" mass="29513">MVSSAEVLIADCSERRISPYFQAFFRVSSHIATYFCSSLPLIGLCSCVILALYNDFEKATETHCHTRNVLPSVSSAIGDFYWGRLIWRTLIFVHILPRILAAFAYAKLFTCGLESIVHTIFRYITCFLNLLELFCLLMLSVVSSKDNHFRHVLAFSVFQVAGMVHGILHIIMYRISGLNNYSPVTRKSYRVKKACYKWSALFLIICSFLYYRHNSRCEPYVFSAFAFSEYLVVLTNTCFHATFRFDFHGLYIFVF</sequence>
<evidence type="ECO:0000313" key="11">
    <source>
        <dbReference type="Proteomes" id="UP000276776"/>
    </source>
</evidence>
<organism evidence="12">
    <name type="scientific">Thelazia callipaeda</name>
    <name type="common">Oriental eyeworm</name>
    <name type="synonym">Parasitic nematode</name>
    <dbReference type="NCBI Taxonomy" id="103827"/>
    <lineage>
        <taxon>Eukaryota</taxon>
        <taxon>Metazoa</taxon>
        <taxon>Ecdysozoa</taxon>
        <taxon>Nematoda</taxon>
        <taxon>Chromadorea</taxon>
        <taxon>Rhabditida</taxon>
        <taxon>Spirurina</taxon>
        <taxon>Spiruromorpha</taxon>
        <taxon>Thelazioidea</taxon>
        <taxon>Thelaziidae</taxon>
        <taxon>Thelazia</taxon>
    </lineage>
</organism>
<dbReference type="InterPro" id="IPR019402">
    <property type="entry name" value="CWH43_N"/>
</dbReference>
<proteinExistence type="inferred from homology"/>
<feature type="transmembrane region" description="Helical" evidence="8">
    <location>
        <begin position="194"/>
        <end position="211"/>
    </location>
</feature>
<dbReference type="GO" id="GO:0006506">
    <property type="term" value="P:GPI anchor biosynthetic process"/>
    <property type="evidence" value="ECO:0007669"/>
    <property type="project" value="UniProtKB-KW"/>
</dbReference>
<evidence type="ECO:0000259" key="9">
    <source>
        <dbReference type="Pfam" id="PF10277"/>
    </source>
</evidence>
<keyword evidence="7 8" id="KW-0472">Membrane</keyword>
<keyword evidence="3" id="KW-0337">GPI-anchor biosynthesis</keyword>
<comment type="similarity">
    <text evidence="2">Belongs to the PGAP2 family.</text>
</comment>
<reference evidence="12" key="1">
    <citation type="submission" date="2016-04" db="UniProtKB">
        <authorList>
            <consortium name="WormBaseParasite"/>
        </authorList>
    </citation>
    <scope>IDENTIFICATION</scope>
</reference>
<dbReference type="Proteomes" id="UP000276776">
    <property type="component" value="Unassembled WGS sequence"/>
</dbReference>
<feature type="transmembrane region" description="Helical" evidence="8">
    <location>
        <begin position="120"/>
        <end position="141"/>
    </location>
</feature>
<evidence type="ECO:0000256" key="5">
    <source>
        <dbReference type="ARBA" id="ARBA00022989"/>
    </source>
</evidence>
<name>A0A158RCE3_THECL</name>
<gene>
    <name evidence="10" type="ORF">TCLT_LOCUS7297</name>
</gene>
<reference evidence="10 11" key="2">
    <citation type="submission" date="2018-11" db="EMBL/GenBank/DDBJ databases">
        <authorList>
            <consortium name="Pathogen Informatics"/>
        </authorList>
    </citation>
    <scope>NUCLEOTIDE SEQUENCE [LARGE SCALE GENOMIC DNA]</scope>
</reference>
<dbReference type="PANTHER" id="PTHR12892">
    <property type="entry name" value="FGF RECEPTOR ACTIVATING PROTEIN 1"/>
    <property type="match status" value="1"/>
</dbReference>
<dbReference type="InterPro" id="IPR039545">
    <property type="entry name" value="PGAP2"/>
</dbReference>
<dbReference type="EMBL" id="UYYF01004493">
    <property type="protein sequence ID" value="VDN04739.1"/>
    <property type="molecule type" value="Genomic_DNA"/>
</dbReference>
<evidence type="ECO:0000256" key="2">
    <source>
        <dbReference type="ARBA" id="ARBA00007414"/>
    </source>
</evidence>
<dbReference type="AlphaFoldDB" id="A0A158RCE3"/>
<feature type="transmembrane region" description="Helical" evidence="8">
    <location>
        <begin position="153"/>
        <end position="173"/>
    </location>
</feature>
<evidence type="ECO:0000256" key="6">
    <source>
        <dbReference type="ARBA" id="ARBA00023034"/>
    </source>
</evidence>
<dbReference type="GO" id="GO:0000139">
    <property type="term" value="C:Golgi membrane"/>
    <property type="evidence" value="ECO:0007669"/>
    <property type="project" value="UniProtKB-SubCell"/>
</dbReference>
<dbReference type="OMA" id="CEPYVFS"/>
<evidence type="ECO:0000256" key="3">
    <source>
        <dbReference type="ARBA" id="ARBA00022502"/>
    </source>
</evidence>
<evidence type="ECO:0000256" key="8">
    <source>
        <dbReference type="SAM" id="Phobius"/>
    </source>
</evidence>
<feature type="transmembrane region" description="Helical" evidence="8">
    <location>
        <begin position="31"/>
        <end position="53"/>
    </location>
</feature>